<protein>
    <recommendedName>
        <fullName evidence="2">DUF5658 domain-containing protein</fullName>
    </recommendedName>
</protein>
<keyword evidence="4" id="KW-1185">Reference proteome</keyword>
<evidence type="ECO:0000259" key="2">
    <source>
        <dbReference type="Pfam" id="PF18902"/>
    </source>
</evidence>
<keyword evidence="1" id="KW-0812">Transmembrane</keyword>
<evidence type="ECO:0000313" key="4">
    <source>
        <dbReference type="Proteomes" id="UP000011523"/>
    </source>
</evidence>
<gene>
    <name evidence="3" type="ORF">C472_03708</name>
</gene>
<comment type="caution">
    <text evidence="3">The sequence shown here is derived from an EMBL/GenBank/DDBJ whole genome shotgun (WGS) entry which is preliminary data.</text>
</comment>
<reference evidence="3 4" key="1">
    <citation type="journal article" date="2014" name="PLoS Genet.">
        <title>Phylogenetically driven sequencing of extremely halophilic archaea reveals strategies for static and dynamic osmo-response.</title>
        <authorList>
            <person name="Becker E.A."/>
            <person name="Seitzer P.M."/>
            <person name="Tritt A."/>
            <person name="Larsen D."/>
            <person name="Krusor M."/>
            <person name="Yao A.I."/>
            <person name="Wu D."/>
            <person name="Madern D."/>
            <person name="Eisen J.A."/>
            <person name="Darling A.E."/>
            <person name="Facciotti M.T."/>
        </authorList>
    </citation>
    <scope>NUCLEOTIDE SEQUENCE [LARGE SCALE GENOMIC DNA]</scope>
    <source>
        <strain evidence="3 4">DSM 14210</strain>
    </source>
</reference>
<feature type="domain" description="DUF5658" evidence="2">
    <location>
        <begin position="61"/>
        <end position="152"/>
    </location>
</feature>
<feature type="transmembrane region" description="Helical" evidence="1">
    <location>
        <begin position="97"/>
        <end position="115"/>
    </location>
</feature>
<evidence type="ECO:0000313" key="3">
    <source>
        <dbReference type="EMBL" id="ELZ39690.1"/>
    </source>
</evidence>
<feature type="transmembrane region" description="Helical" evidence="1">
    <location>
        <begin position="127"/>
        <end position="145"/>
    </location>
</feature>
<dbReference type="EMBL" id="AOJD01000026">
    <property type="protein sequence ID" value="ELZ39690.1"/>
    <property type="molecule type" value="Genomic_DNA"/>
</dbReference>
<dbReference type="AlphaFoldDB" id="M0DVY8"/>
<accession>M0DVY8</accession>
<dbReference type="Proteomes" id="UP000011523">
    <property type="component" value="Unassembled WGS sequence"/>
</dbReference>
<name>M0DVY8_9EURY</name>
<keyword evidence="1" id="KW-0472">Membrane</keyword>
<keyword evidence="1" id="KW-1133">Transmembrane helix</keyword>
<sequence length="154" mass="17264">MSVRSRTASGIVRPADPTAADRQFHVDRQIRRVVSRSRDRSRRRPAYRSRPNEFYWLWIAATATYGVGDVVSTIAFLRYVPTIEEANPVVAVSLESFGLSGLVALKIVVYLVMLWISVEGARDGDGLLYYFPPVLLTATGTYLTASNLRLLWLA</sequence>
<dbReference type="Pfam" id="PF18902">
    <property type="entry name" value="DUF5658"/>
    <property type="match status" value="1"/>
</dbReference>
<proteinExistence type="predicted"/>
<organism evidence="3 4">
    <name type="scientific">Halorubrum tebenquichense DSM 14210</name>
    <dbReference type="NCBI Taxonomy" id="1227485"/>
    <lineage>
        <taxon>Archaea</taxon>
        <taxon>Methanobacteriati</taxon>
        <taxon>Methanobacteriota</taxon>
        <taxon>Stenosarchaea group</taxon>
        <taxon>Halobacteria</taxon>
        <taxon>Halobacteriales</taxon>
        <taxon>Haloferacaceae</taxon>
        <taxon>Halorubrum</taxon>
    </lineage>
</organism>
<evidence type="ECO:0000256" key="1">
    <source>
        <dbReference type="SAM" id="Phobius"/>
    </source>
</evidence>
<dbReference type="PATRIC" id="fig|1227485.3.peg.713"/>
<dbReference type="InterPro" id="IPR043717">
    <property type="entry name" value="DUF5658"/>
</dbReference>
<feature type="transmembrane region" description="Helical" evidence="1">
    <location>
        <begin position="54"/>
        <end position="77"/>
    </location>
</feature>